<reference evidence="2 3" key="1">
    <citation type="submission" date="2016-10" db="EMBL/GenBank/DDBJ databases">
        <authorList>
            <person name="de Groot N.N."/>
        </authorList>
    </citation>
    <scope>NUCLEOTIDE SEQUENCE [LARGE SCALE GENOMIC DNA]</scope>
    <source>
        <strain evidence="2 3">CGMCC 1.7059</strain>
    </source>
</reference>
<dbReference type="RefSeq" id="WP_217634503.1">
    <property type="nucleotide sequence ID" value="NZ_FNNE01000001.1"/>
</dbReference>
<evidence type="ECO:0000256" key="1">
    <source>
        <dbReference type="SAM" id="Coils"/>
    </source>
</evidence>
<dbReference type="STRING" id="488533.SAMN04487960_101233"/>
<gene>
    <name evidence="2" type="ORF">SAMN04487960_101233</name>
</gene>
<sequence>MFEFTGFKVCAPFGSGHIGRGVAVLSLALVMVCSAQAVAVESAGEGSEASASVRALEQIIETPMSIRESRRQAQQAVNDLSRDLQGLKTSVIALNRDLRVLEEDLLFPANTRLSVFVSLDVGEFFQLEGVELKVDGETVTSYLYSEAEREALAKGGMHRLHLGNVSAGDHTVSAFFVGLGPNGREYKRGTTLDFTKNVGPKYIELSIVDSEARQQPEFGIREW</sequence>
<protein>
    <recommendedName>
        <fullName evidence="4">AraC family transcriptional regulator</fullName>
    </recommendedName>
</protein>
<keyword evidence="3" id="KW-1185">Reference proteome</keyword>
<dbReference type="AlphaFoldDB" id="A0A1H2QHK7"/>
<accession>A0A1H2QHK7</accession>
<evidence type="ECO:0000313" key="3">
    <source>
        <dbReference type="Proteomes" id="UP000199675"/>
    </source>
</evidence>
<dbReference type="Proteomes" id="UP000199675">
    <property type="component" value="Unassembled WGS sequence"/>
</dbReference>
<proteinExistence type="predicted"/>
<name>A0A1H2QHK7_9GAMM</name>
<evidence type="ECO:0008006" key="4">
    <source>
        <dbReference type="Google" id="ProtNLM"/>
    </source>
</evidence>
<organism evidence="2 3">
    <name type="scientific">Marinobacter mobilis</name>
    <dbReference type="NCBI Taxonomy" id="488533"/>
    <lineage>
        <taxon>Bacteria</taxon>
        <taxon>Pseudomonadati</taxon>
        <taxon>Pseudomonadota</taxon>
        <taxon>Gammaproteobacteria</taxon>
        <taxon>Pseudomonadales</taxon>
        <taxon>Marinobacteraceae</taxon>
        <taxon>Marinobacter</taxon>
    </lineage>
</organism>
<feature type="coiled-coil region" evidence="1">
    <location>
        <begin position="70"/>
        <end position="104"/>
    </location>
</feature>
<dbReference type="EMBL" id="FNNE01000001">
    <property type="protein sequence ID" value="SDW06671.1"/>
    <property type="molecule type" value="Genomic_DNA"/>
</dbReference>
<evidence type="ECO:0000313" key="2">
    <source>
        <dbReference type="EMBL" id="SDW06671.1"/>
    </source>
</evidence>
<keyword evidence="1" id="KW-0175">Coiled coil</keyword>